<organism evidence="2 3">
    <name type="scientific">Candidatus Sulfotelmatobacter kueseliae</name>
    <dbReference type="NCBI Taxonomy" id="2042962"/>
    <lineage>
        <taxon>Bacteria</taxon>
        <taxon>Pseudomonadati</taxon>
        <taxon>Acidobacteriota</taxon>
        <taxon>Terriglobia</taxon>
        <taxon>Terriglobales</taxon>
        <taxon>Candidatus Korobacteraceae</taxon>
        <taxon>Candidatus Sulfotelmatobacter</taxon>
    </lineage>
</organism>
<dbReference type="Proteomes" id="UP000238701">
    <property type="component" value="Unassembled WGS sequence"/>
</dbReference>
<evidence type="ECO:0000256" key="1">
    <source>
        <dbReference type="ARBA" id="ARBA00007274"/>
    </source>
</evidence>
<keyword evidence="2" id="KW-0012">Acyltransferase</keyword>
<evidence type="ECO:0000313" key="3">
    <source>
        <dbReference type="Proteomes" id="UP000238701"/>
    </source>
</evidence>
<dbReference type="GO" id="GO:0016746">
    <property type="term" value="F:acyltransferase activity"/>
    <property type="evidence" value="ECO:0007669"/>
    <property type="project" value="UniProtKB-KW"/>
</dbReference>
<name>A0A2U3JW47_9BACT</name>
<dbReference type="InterPro" id="IPR011004">
    <property type="entry name" value="Trimer_LpxA-like_sf"/>
</dbReference>
<comment type="similarity">
    <text evidence="1">Belongs to the transferase hexapeptide repeat family.</text>
</comment>
<dbReference type="AlphaFoldDB" id="A0A2U3JW47"/>
<gene>
    <name evidence="2" type="ORF">SBA1_100089</name>
</gene>
<dbReference type="Gene3D" id="2.160.10.10">
    <property type="entry name" value="Hexapeptide repeat proteins"/>
    <property type="match status" value="1"/>
</dbReference>
<dbReference type="SUPFAM" id="SSF51161">
    <property type="entry name" value="Trimeric LpxA-like enzymes"/>
    <property type="match status" value="1"/>
</dbReference>
<dbReference type="PANTHER" id="PTHR43300">
    <property type="entry name" value="ACETYLTRANSFERASE"/>
    <property type="match status" value="1"/>
</dbReference>
<dbReference type="InterPro" id="IPR050179">
    <property type="entry name" value="Trans_hexapeptide_repeat"/>
</dbReference>
<sequence>MVLEGQDGEIQRFTTLSDLAESGGIAVTYLTSPRFAGLLRSGDDVAVVTRPELRQHLKAGNIGLIANGDPHDVFYTAFVGAVRGGNFEKLKPFVSPAAEIHPTAVISDNVHIEAGAVIGAGAVVLPNSYVGVDVVIKPNATVAGDGFENAIIRGHRAIVPHAGGAWLSEGAQVGSATCIDKGLFGNFSFVGAHTTIDNLVHFAHSVRTGKNCSLVACSEISGAVVLGDGVWLGPNVSVNQSLTIGDHCYVGTGAVVTRNLPPHSLAYGSPAKVMAQVCVCRAKLQFENGVAACDICGKGYRLNAEGQVQHA</sequence>
<dbReference type="EMBL" id="OMOD01000002">
    <property type="protein sequence ID" value="SPF31634.1"/>
    <property type="molecule type" value="Genomic_DNA"/>
</dbReference>
<dbReference type="InterPro" id="IPR001451">
    <property type="entry name" value="Hexapep"/>
</dbReference>
<dbReference type="Pfam" id="PF00132">
    <property type="entry name" value="Hexapep"/>
    <property type="match status" value="1"/>
</dbReference>
<proteinExistence type="inferred from homology"/>
<dbReference type="EC" id="2.3.1.-" evidence="2"/>
<reference evidence="3" key="1">
    <citation type="submission" date="2018-02" db="EMBL/GenBank/DDBJ databases">
        <authorList>
            <person name="Hausmann B."/>
        </authorList>
    </citation>
    <scope>NUCLEOTIDE SEQUENCE [LARGE SCALE GENOMIC DNA]</scope>
    <source>
        <strain evidence="3">Peat soil MAG SbA1</strain>
    </source>
</reference>
<accession>A0A2U3JW47</accession>
<protein>
    <submittedName>
        <fullName evidence="2">Putative UDP-3-O-acylglucosamine N-acyltransferase</fullName>
        <ecNumber evidence="2">2.3.1.-</ecNumber>
    </submittedName>
</protein>
<evidence type="ECO:0000313" key="2">
    <source>
        <dbReference type="EMBL" id="SPF31634.1"/>
    </source>
</evidence>
<keyword evidence="2" id="KW-0808">Transferase</keyword>